<evidence type="ECO:0000313" key="3">
    <source>
        <dbReference type="Proteomes" id="UP000789570"/>
    </source>
</evidence>
<comment type="caution">
    <text evidence="2">The sequence shown here is derived from an EMBL/GenBank/DDBJ whole genome shotgun (WGS) entry which is preliminary data.</text>
</comment>
<evidence type="ECO:0000256" key="1">
    <source>
        <dbReference type="SAM" id="MobiDB-lite"/>
    </source>
</evidence>
<feature type="region of interest" description="Disordered" evidence="1">
    <location>
        <begin position="1"/>
        <end position="26"/>
    </location>
</feature>
<organism evidence="2 3">
    <name type="scientific">Funneliformis caledonium</name>
    <dbReference type="NCBI Taxonomy" id="1117310"/>
    <lineage>
        <taxon>Eukaryota</taxon>
        <taxon>Fungi</taxon>
        <taxon>Fungi incertae sedis</taxon>
        <taxon>Mucoromycota</taxon>
        <taxon>Glomeromycotina</taxon>
        <taxon>Glomeromycetes</taxon>
        <taxon>Glomerales</taxon>
        <taxon>Glomeraceae</taxon>
        <taxon>Funneliformis</taxon>
    </lineage>
</organism>
<proteinExistence type="predicted"/>
<name>A0A9N9DI67_9GLOM</name>
<dbReference type="Proteomes" id="UP000789570">
    <property type="component" value="Unassembled WGS sequence"/>
</dbReference>
<reference evidence="2" key="1">
    <citation type="submission" date="2021-06" db="EMBL/GenBank/DDBJ databases">
        <authorList>
            <person name="Kallberg Y."/>
            <person name="Tangrot J."/>
            <person name="Rosling A."/>
        </authorList>
    </citation>
    <scope>NUCLEOTIDE SEQUENCE</scope>
    <source>
        <strain evidence="2">UK204</strain>
    </source>
</reference>
<dbReference type="AlphaFoldDB" id="A0A9N9DI67"/>
<dbReference type="EMBL" id="CAJVPQ010003754">
    <property type="protein sequence ID" value="CAG8636563.1"/>
    <property type="molecule type" value="Genomic_DNA"/>
</dbReference>
<sequence length="99" mass="11554">MLSRSPLELGKKRPITEEEETTELKRSKWDTRKWDTNGAIRKAQRTGVYFVDPLTLSEPLLDRIREGEFMALYGARATGKTTRVFRVMEQLEEEGYICK</sequence>
<feature type="compositionally biased region" description="Basic and acidic residues" evidence="1">
    <location>
        <begin position="9"/>
        <end position="26"/>
    </location>
</feature>
<gene>
    <name evidence="2" type="ORF">FCALED_LOCUS10345</name>
</gene>
<protein>
    <submittedName>
        <fullName evidence="2">15587_t:CDS:1</fullName>
    </submittedName>
</protein>
<evidence type="ECO:0000313" key="2">
    <source>
        <dbReference type="EMBL" id="CAG8636563.1"/>
    </source>
</evidence>
<accession>A0A9N9DI67</accession>
<dbReference type="OrthoDB" id="2439485at2759"/>
<keyword evidence="3" id="KW-1185">Reference proteome</keyword>